<name>A0A1B2HSX4_9PSEU</name>
<feature type="region of interest" description="Disordered" evidence="1">
    <location>
        <begin position="413"/>
        <end position="449"/>
    </location>
</feature>
<dbReference type="Proteomes" id="UP000093053">
    <property type="component" value="Chromosome"/>
</dbReference>
<accession>A0A1B2HSX4</accession>
<evidence type="ECO:0000313" key="2">
    <source>
        <dbReference type="EMBL" id="ANZ40785.1"/>
    </source>
</evidence>
<reference evidence="2 3" key="1">
    <citation type="submission" date="2016-07" db="EMBL/GenBank/DDBJ databases">
        <title>Complete genome sequence of the Lentzea guizhouensis DHS C013.</title>
        <authorList>
            <person name="Cao C."/>
        </authorList>
    </citation>
    <scope>NUCLEOTIDE SEQUENCE [LARGE SCALE GENOMIC DNA]</scope>
    <source>
        <strain evidence="2 3">DHS C013</strain>
    </source>
</reference>
<dbReference type="AlphaFoldDB" id="A0A1B2HSX4"/>
<feature type="compositionally biased region" description="Low complexity" evidence="1">
    <location>
        <begin position="139"/>
        <end position="155"/>
    </location>
</feature>
<dbReference type="STRING" id="1586287.BBK82_37135"/>
<evidence type="ECO:0000313" key="3">
    <source>
        <dbReference type="Proteomes" id="UP000093053"/>
    </source>
</evidence>
<proteinExistence type="predicted"/>
<feature type="compositionally biased region" description="Low complexity" evidence="1">
    <location>
        <begin position="176"/>
        <end position="186"/>
    </location>
</feature>
<evidence type="ECO:0000256" key="1">
    <source>
        <dbReference type="SAM" id="MobiDB-lite"/>
    </source>
</evidence>
<gene>
    <name evidence="2" type="ORF">BBK82_37135</name>
</gene>
<dbReference type="EMBL" id="CP016793">
    <property type="protein sequence ID" value="ANZ40785.1"/>
    <property type="molecule type" value="Genomic_DNA"/>
</dbReference>
<dbReference type="KEGG" id="led:BBK82_37135"/>
<evidence type="ECO:0008006" key="4">
    <source>
        <dbReference type="Google" id="ProtNLM"/>
    </source>
</evidence>
<feature type="compositionally biased region" description="Gly residues" evidence="1">
    <location>
        <begin position="423"/>
        <end position="432"/>
    </location>
</feature>
<keyword evidence="3" id="KW-1185">Reference proteome</keyword>
<feature type="region of interest" description="Disordered" evidence="1">
    <location>
        <begin position="126"/>
        <end position="204"/>
    </location>
</feature>
<organism evidence="2 3">
    <name type="scientific">Lentzea guizhouensis</name>
    <dbReference type="NCBI Taxonomy" id="1586287"/>
    <lineage>
        <taxon>Bacteria</taxon>
        <taxon>Bacillati</taxon>
        <taxon>Actinomycetota</taxon>
        <taxon>Actinomycetes</taxon>
        <taxon>Pseudonocardiales</taxon>
        <taxon>Pseudonocardiaceae</taxon>
        <taxon>Lentzea</taxon>
    </lineage>
</organism>
<feature type="compositionally biased region" description="Basic residues" evidence="1">
    <location>
        <begin position="187"/>
        <end position="196"/>
    </location>
</feature>
<sequence>MKVVHARATHVDRVAPLSTLRAALSAGLPDAHSDFDVGHLTALRQIREQLVGLASDQGVLVCLDDFHHADDATALALRVLVPGLVTTPVLWLLSLRPAQASAAVRGVVDVLLDAGAQLLPALADRSRRRGAVRTRAPGRTRPPSWRSRPTSTGTRNGSCALHEAGTSGRGRDGLAGRRPAPAAGLAGRRRPCRAGRPRADRHGGARRGAVLGRAFTVHEAAALMRKPVSELLRASAQLVETGVLSPGSGGLAFRSELVRRVVYAGLAEPVRVALHREAAEVVSAEGRPAEEVVHHLERGGRRGSLAVVETLRRAVRDRVGGTQQAADLAVRLLDLVGDDHPAAPGSRSRRCGCWPRPAGPRRRGLAVRELDRVQEAETETRLVCALGELADGREPGGDHVVVEYARRASARLDLAEQDRRPGRGAGVPAGGGRAHRRRGERGRAGGRPG</sequence>
<protein>
    <recommendedName>
        <fullName evidence="4">Orc1-like AAA ATPase domain-containing protein</fullName>
    </recommendedName>
</protein>
<feature type="compositionally biased region" description="Basic residues" evidence="1">
    <location>
        <begin position="126"/>
        <end position="138"/>
    </location>
</feature>